<dbReference type="Proteomes" id="UP000234881">
    <property type="component" value="Unassembled WGS sequence"/>
</dbReference>
<proteinExistence type="predicted"/>
<evidence type="ECO:0008006" key="5">
    <source>
        <dbReference type="Google" id="ProtNLM"/>
    </source>
</evidence>
<organism evidence="3 4">
    <name type="scientific">Cohaesibacter celericrescens</name>
    <dbReference type="NCBI Taxonomy" id="2067669"/>
    <lineage>
        <taxon>Bacteria</taxon>
        <taxon>Pseudomonadati</taxon>
        <taxon>Pseudomonadota</taxon>
        <taxon>Alphaproteobacteria</taxon>
        <taxon>Hyphomicrobiales</taxon>
        <taxon>Cohaesibacteraceae</taxon>
    </lineage>
</organism>
<keyword evidence="2" id="KW-0472">Membrane</keyword>
<feature type="transmembrane region" description="Helical" evidence="2">
    <location>
        <begin position="247"/>
        <end position="267"/>
    </location>
</feature>
<evidence type="ECO:0000313" key="4">
    <source>
        <dbReference type="Proteomes" id="UP000234881"/>
    </source>
</evidence>
<feature type="transmembrane region" description="Helical" evidence="2">
    <location>
        <begin position="202"/>
        <end position="220"/>
    </location>
</feature>
<dbReference type="OrthoDB" id="8438056at2"/>
<keyword evidence="2" id="KW-0812">Transmembrane</keyword>
<keyword evidence="4" id="KW-1185">Reference proteome</keyword>
<feature type="transmembrane region" description="Helical" evidence="2">
    <location>
        <begin position="144"/>
        <end position="163"/>
    </location>
</feature>
<feature type="transmembrane region" description="Helical" evidence="2">
    <location>
        <begin position="169"/>
        <end position="190"/>
    </location>
</feature>
<name>A0A2N5XRS0_9HYPH</name>
<evidence type="ECO:0000256" key="1">
    <source>
        <dbReference type="SAM" id="MobiDB-lite"/>
    </source>
</evidence>
<keyword evidence="2" id="KW-1133">Transmembrane helix</keyword>
<evidence type="ECO:0000256" key="2">
    <source>
        <dbReference type="SAM" id="Phobius"/>
    </source>
</evidence>
<feature type="transmembrane region" description="Helical" evidence="2">
    <location>
        <begin position="64"/>
        <end position="85"/>
    </location>
</feature>
<evidence type="ECO:0000313" key="3">
    <source>
        <dbReference type="EMBL" id="PLW77184.1"/>
    </source>
</evidence>
<feature type="transmembrane region" description="Helical" evidence="2">
    <location>
        <begin position="274"/>
        <end position="296"/>
    </location>
</feature>
<protein>
    <recommendedName>
        <fullName evidence="5">Conjugal transfer protein TrbL</fullName>
    </recommendedName>
</protein>
<feature type="transmembrane region" description="Helical" evidence="2">
    <location>
        <begin position="120"/>
        <end position="137"/>
    </location>
</feature>
<sequence length="333" mass="33808">MSCITCAVFDAYIANSSDFMDQMVANVQAPLLTLMIAIAGAWTVWIGLKVVLGSIDTGSAIRQMVLMVLGFGALAGSQALIGEVFDTAISVMGGLSSSITGYGGDGASSMGAVLETVETAIIKVFVIVGTFIGDAGWTEMPARLLYGIALILPYGILLVLFLSHTAVSLFRITLIGGLSPFIIAISSFPFGRDVFAAGIRTIISAISTMLSITVVFSIVVKSLDVLQVGGDSAVSPDEFGSLTSGPYLLALMMGWLGSALLSEAVAISGTIGGALLGSVGAGIVSGGTMAAGGMAARAGMDAGSKVYGKIKSRLPTGPNPPTTRAGEISSSDK</sequence>
<feature type="transmembrane region" description="Helical" evidence="2">
    <location>
        <begin position="29"/>
        <end position="52"/>
    </location>
</feature>
<dbReference type="EMBL" id="PKUQ01000019">
    <property type="protein sequence ID" value="PLW77184.1"/>
    <property type="molecule type" value="Genomic_DNA"/>
</dbReference>
<dbReference type="RefSeq" id="WP_101533874.1">
    <property type="nucleotide sequence ID" value="NZ_PKUQ01000019.1"/>
</dbReference>
<dbReference type="AlphaFoldDB" id="A0A2N5XRS0"/>
<accession>A0A2N5XRS0</accession>
<gene>
    <name evidence="3" type="ORF">C0081_10955</name>
</gene>
<comment type="caution">
    <text evidence="3">The sequence shown here is derived from an EMBL/GenBank/DDBJ whole genome shotgun (WGS) entry which is preliminary data.</text>
</comment>
<reference evidence="3 4" key="1">
    <citation type="submission" date="2018-01" db="EMBL/GenBank/DDBJ databases">
        <title>The draft genome sequence of Cohaesibacter sp. H1304.</title>
        <authorList>
            <person name="Wang N.-N."/>
            <person name="Du Z.-J."/>
        </authorList>
    </citation>
    <scope>NUCLEOTIDE SEQUENCE [LARGE SCALE GENOMIC DNA]</scope>
    <source>
        <strain evidence="3 4">H1304</strain>
    </source>
</reference>
<feature type="region of interest" description="Disordered" evidence="1">
    <location>
        <begin position="310"/>
        <end position="333"/>
    </location>
</feature>